<dbReference type="STRING" id="94869.SAMN04488529_11124"/>
<dbReference type="EMBL" id="FNJM01000011">
    <property type="protein sequence ID" value="SDP66230.1"/>
    <property type="molecule type" value="Genomic_DNA"/>
</dbReference>
<dbReference type="GO" id="GO:0071978">
    <property type="term" value="P:bacterial-type flagellum-dependent swarming motility"/>
    <property type="evidence" value="ECO:0007669"/>
    <property type="project" value="InterPro"/>
</dbReference>
<dbReference type="PANTHER" id="PTHR30433:SF3">
    <property type="entry name" value="MOTILITY PROTEIN A"/>
    <property type="match status" value="1"/>
</dbReference>
<evidence type="ECO:0000313" key="11">
    <source>
        <dbReference type="Proteomes" id="UP000198597"/>
    </source>
</evidence>
<evidence type="ECO:0000256" key="4">
    <source>
        <dbReference type="ARBA" id="ARBA00022475"/>
    </source>
</evidence>
<name>A0A1H0UJH6_9CLOT</name>
<gene>
    <name evidence="10" type="ORF">SAMN04488529_11124</name>
</gene>
<dbReference type="InterPro" id="IPR002898">
    <property type="entry name" value="MotA_ExbB_proton_chnl"/>
</dbReference>
<organism evidence="10 11">
    <name type="scientific">Clostridium gasigenes</name>
    <dbReference type="NCBI Taxonomy" id="94869"/>
    <lineage>
        <taxon>Bacteria</taxon>
        <taxon>Bacillati</taxon>
        <taxon>Bacillota</taxon>
        <taxon>Clostridia</taxon>
        <taxon>Eubacteriales</taxon>
        <taxon>Clostridiaceae</taxon>
        <taxon>Clostridium</taxon>
    </lineage>
</organism>
<dbReference type="NCBIfam" id="NF005997">
    <property type="entry name" value="PRK08124.1"/>
    <property type="match status" value="1"/>
</dbReference>
<dbReference type="PROSITE" id="PS01307">
    <property type="entry name" value="MOTA"/>
    <property type="match status" value="1"/>
</dbReference>
<keyword evidence="7 8" id="KW-0472">Membrane</keyword>
<keyword evidence="3" id="KW-0813">Transport</keyword>
<dbReference type="InterPro" id="IPR047055">
    <property type="entry name" value="MotA-like"/>
</dbReference>
<feature type="transmembrane region" description="Helical" evidence="8">
    <location>
        <begin position="35"/>
        <end position="51"/>
    </location>
</feature>
<protein>
    <submittedName>
        <fullName evidence="10">Chemotaxis protein MotA</fullName>
    </submittedName>
</protein>
<evidence type="ECO:0000313" key="10">
    <source>
        <dbReference type="EMBL" id="SDP66230.1"/>
    </source>
</evidence>
<comment type="similarity">
    <text evidence="2">Belongs to the MotA family.</text>
</comment>
<accession>A0A1H0UJH6</accession>
<dbReference type="Pfam" id="PF01618">
    <property type="entry name" value="MotA_ExbB"/>
    <property type="match status" value="1"/>
</dbReference>
<dbReference type="Proteomes" id="UP000198597">
    <property type="component" value="Unassembled WGS sequence"/>
</dbReference>
<evidence type="ECO:0000256" key="8">
    <source>
        <dbReference type="SAM" id="Phobius"/>
    </source>
</evidence>
<sequence length="262" mass="28207">MDIFLIIGMIIGLLTIVTGMGLNGTNLMVLLNPEAAIIILIGTSAAVMNSFPKKEFLNIPKVLGALFRDNKDVGPSEAISQLVEMSQLSRKNGLLALEPQVSTMSNKFMKKGLSMVIDGTEPAYVREVLEIEINATEERHRLGAQVFTTAGGSSPTLGVLGAVIGLIGALGNLEDTGALGEKIAGAFVATLYGIFFGYVILHPFASRLKRKSLEEINTMYILLEGILALQAGENPKSIQNKLMGMLEPKEQIKMQSELDKES</sequence>
<keyword evidence="11" id="KW-1185">Reference proteome</keyword>
<evidence type="ECO:0000256" key="5">
    <source>
        <dbReference type="ARBA" id="ARBA00022692"/>
    </source>
</evidence>
<feature type="domain" description="MotA/TolQ/ExbB proton channel" evidence="9">
    <location>
        <begin position="103"/>
        <end position="219"/>
    </location>
</feature>
<keyword evidence="6 8" id="KW-1133">Transmembrane helix</keyword>
<evidence type="ECO:0000259" key="9">
    <source>
        <dbReference type="Pfam" id="PF01618"/>
    </source>
</evidence>
<proteinExistence type="inferred from homology"/>
<evidence type="ECO:0000256" key="1">
    <source>
        <dbReference type="ARBA" id="ARBA00004651"/>
    </source>
</evidence>
<evidence type="ECO:0000256" key="3">
    <source>
        <dbReference type="ARBA" id="ARBA00022448"/>
    </source>
</evidence>
<reference evidence="10 11" key="1">
    <citation type="submission" date="2016-10" db="EMBL/GenBank/DDBJ databases">
        <authorList>
            <person name="de Groot N.N."/>
        </authorList>
    </citation>
    <scope>NUCLEOTIDE SEQUENCE [LARGE SCALE GENOMIC DNA]</scope>
    <source>
        <strain evidence="10 11">DSM 12272</strain>
    </source>
</reference>
<dbReference type="RefSeq" id="WP_089971531.1">
    <property type="nucleotide sequence ID" value="NZ_FNJM01000011.1"/>
</dbReference>
<dbReference type="OrthoDB" id="9806929at2"/>
<dbReference type="GO" id="GO:0005886">
    <property type="term" value="C:plasma membrane"/>
    <property type="evidence" value="ECO:0007669"/>
    <property type="project" value="UniProtKB-SubCell"/>
</dbReference>
<evidence type="ECO:0000256" key="7">
    <source>
        <dbReference type="ARBA" id="ARBA00023136"/>
    </source>
</evidence>
<evidence type="ECO:0000256" key="6">
    <source>
        <dbReference type="ARBA" id="ARBA00022989"/>
    </source>
</evidence>
<dbReference type="InterPro" id="IPR000540">
    <property type="entry name" value="Flag_MotA_CS"/>
</dbReference>
<comment type="subcellular location">
    <subcellularLocation>
        <location evidence="1">Cell membrane</location>
        <topology evidence="1">Multi-pass membrane protein</topology>
    </subcellularLocation>
</comment>
<evidence type="ECO:0000256" key="2">
    <source>
        <dbReference type="ARBA" id="ARBA00008038"/>
    </source>
</evidence>
<dbReference type="GO" id="GO:0006935">
    <property type="term" value="P:chemotaxis"/>
    <property type="evidence" value="ECO:0007669"/>
    <property type="project" value="InterPro"/>
</dbReference>
<feature type="transmembrane region" description="Helical" evidence="8">
    <location>
        <begin position="183"/>
        <end position="201"/>
    </location>
</feature>
<keyword evidence="4" id="KW-1003">Cell membrane</keyword>
<dbReference type="PANTHER" id="PTHR30433">
    <property type="entry name" value="CHEMOTAXIS PROTEIN MOTA"/>
    <property type="match status" value="1"/>
</dbReference>
<feature type="transmembrane region" description="Helical" evidence="8">
    <location>
        <begin position="146"/>
        <end position="171"/>
    </location>
</feature>
<dbReference type="AlphaFoldDB" id="A0A1H0UJH6"/>
<keyword evidence="5 8" id="KW-0812">Transmembrane</keyword>